<dbReference type="RefSeq" id="WP_201350117.1">
    <property type="nucleotide sequence ID" value="NZ_AP014546.1"/>
</dbReference>
<gene>
    <name evidence="3" type="ORF">NEJAP_1551</name>
</gene>
<evidence type="ECO:0000313" key="3">
    <source>
        <dbReference type="EMBL" id="BBB29503.1"/>
    </source>
</evidence>
<dbReference type="KEGG" id="njp:NEJAP_1551"/>
<dbReference type="Proteomes" id="UP000595332">
    <property type="component" value="Chromosome"/>
</dbReference>
<proteinExistence type="predicted"/>
<dbReference type="AlphaFoldDB" id="A0A7R6PU36"/>
<dbReference type="Pfam" id="PF07007">
    <property type="entry name" value="LprI"/>
    <property type="match status" value="1"/>
</dbReference>
<evidence type="ECO:0000259" key="2">
    <source>
        <dbReference type="Pfam" id="PF07007"/>
    </source>
</evidence>
<feature type="signal peptide" evidence="1">
    <location>
        <begin position="1"/>
        <end position="18"/>
    </location>
</feature>
<accession>A0A7R6PU36</accession>
<evidence type="ECO:0000313" key="4">
    <source>
        <dbReference type="Proteomes" id="UP000595332"/>
    </source>
</evidence>
<evidence type="ECO:0000256" key="1">
    <source>
        <dbReference type="SAM" id="SignalP"/>
    </source>
</evidence>
<name>A0A7R6PU36_9GAMM</name>
<dbReference type="InterPro" id="IPR009739">
    <property type="entry name" value="LprI-like_N"/>
</dbReference>
<dbReference type="EMBL" id="AP014546">
    <property type="protein sequence ID" value="BBB29503.1"/>
    <property type="molecule type" value="Genomic_DNA"/>
</dbReference>
<keyword evidence="4" id="KW-1185">Reference proteome</keyword>
<organism evidence="3 4">
    <name type="scientific">Neptunomonas japonica JAMM 1380</name>
    <dbReference type="NCBI Taxonomy" id="1441457"/>
    <lineage>
        <taxon>Bacteria</taxon>
        <taxon>Pseudomonadati</taxon>
        <taxon>Pseudomonadota</taxon>
        <taxon>Gammaproteobacteria</taxon>
        <taxon>Oceanospirillales</taxon>
        <taxon>Oceanospirillaceae</taxon>
        <taxon>Neptunomonas</taxon>
    </lineage>
</organism>
<protein>
    <recommendedName>
        <fullName evidence="2">Lysozyme inhibitor LprI-like N-terminal domain-containing protein</fullName>
    </recommendedName>
</protein>
<keyword evidence="1" id="KW-0732">Signal</keyword>
<sequence>MNKYLLLLIWLYSTAVFSDDFDCDNAMTTIEINHCVGLVLDSAEKEMNTYLLKSKEHHHYDPELTESIESAQKTWAVYAQAHCDSIYTMWREGSIRGVMYLSCKTNITKQRTHDIWSSFLTYMDSTPPVLPEPKVK</sequence>
<feature type="chain" id="PRO_5032337394" description="Lysozyme inhibitor LprI-like N-terminal domain-containing protein" evidence="1">
    <location>
        <begin position="19"/>
        <end position="136"/>
    </location>
</feature>
<dbReference type="Gene3D" id="1.20.1270.180">
    <property type="match status" value="1"/>
</dbReference>
<reference evidence="3 4" key="1">
    <citation type="journal article" date="2008" name="Int. J. Syst. Evol. Microbiol.">
        <title>Neptunomonas japonica sp. nov., an Osedax japonicus symbiont-like bacterium isolated from sediment adjacent to sperm whale carcasses off Kagoshima, Japan.</title>
        <authorList>
            <person name="Miyazaki M."/>
            <person name="Nogi Y."/>
            <person name="Fujiwara Y."/>
            <person name="Kawato M."/>
            <person name="Kubokawa K."/>
            <person name="Horikoshi K."/>
        </authorList>
    </citation>
    <scope>NUCLEOTIDE SEQUENCE [LARGE SCALE GENOMIC DNA]</scope>
    <source>
        <strain evidence="3 4">JAMM 1380</strain>
    </source>
</reference>
<feature type="domain" description="Lysozyme inhibitor LprI-like N-terminal" evidence="2">
    <location>
        <begin position="23"/>
        <end position="114"/>
    </location>
</feature>